<evidence type="ECO:0000313" key="7">
    <source>
        <dbReference type="EMBL" id="SLN54951.1"/>
    </source>
</evidence>
<dbReference type="AlphaFoldDB" id="A0A1Y5T3B3"/>
<dbReference type="GO" id="GO:0005886">
    <property type="term" value="C:plasma membrane"/>
    <property type="evidence" value="ECO:0007669"/>
    <property type="project" value="UniProtKB-SubCell"/>
</dbReference>
<proteinExistence type="predicted"/>
<dbReference type="EC" id="2.3.1.-" evidence="7"/>
<keyword evidence="6 7" id="KW-0012">Acyltransferase</keyword>
<reference evidence="7 8" key="1">
    <citation type="submission" date="2017-03" db="EMBL/GenBank/DDBJ databases">
        <authorList>
            <person name="Afonso C.L."/>
            <person name="Miller P.J."/>
            <person name="Scott M.A."/>
            <person name="Spackman E."/>
            <person name="Goraichik I."/>
            <person name="Dimitrov K.M."/>
            <person name="Suarez D.L."/>
            <person name="Swayne D.E."/>
        </authorList>
    </citation>
    <scope>NUCLEOTIDE SEQUENCE [LARGE SCALE GENOMIC DNA]</scope>
    <source>
        <strain evidence="7 8">CECT 7023</strain>
    </source>
</reference>
<dbReference type="Pfam" id="PF03279">
    <property type="entry name" value="Lip_A_acyltrans"/>
    <property type="match status" value="1"/>
</dbReference>
<evidence type="ECO:0000256" key="3">
    <source>
        <dbReference type="ARBA" id="ARBA00022519"/>
    </source>
</evidence>
<evidence type="ECO:0000256" key="1">
    <source>
        <dbReference type="ARBA" id="ARBA00004533"/>
    </source>
</evidence>
<dbReference type="Proteomes" id="UP000193900">
    <property type="component" value="Unassembled WGS sequence"/>
</dbReference>
<dbReference type="PANTHER" id="PTHR30606">
    <property type="entry name" value="LIPID A BIOSYNTHESIS LAUROYL ACYLTRANSFERASE"/>
    <property type="match status" value="1"/>
</dbReference>
<evidence type="ECO:0000256" key="2">
    <source>
        <dbReference type="ARBA" id="ARBA00022475"/>
    </source>
</evidence>
<sequence>MMPPRPSLPKRLLDRLRYMAFRALLAGLSVLPFSPRVRAFGWLTVHVIAPLAGYRRRVRRNLSMVWPDMGGAERQALTSRTLDNFGRTVMENFCHADLGRHLQGTALEGDGLATLEKARRDKRPVLFVSAHFGNHEVPRHLLAAQGDRIGGIYRPFTNPHFDDHYRRTLASVGGTVFVQGREGTVGFARYLQGGGWGILFYDLHQPRGDVLDFMGLPARTATSAAKLALKYDAALVPWFGIRQPDGLRFRAIIEAPIPPDDPVTMTRVLHARLEARIADHPEQWMWVHRRWKSHEKALRTGVPLLRD</sequence>
<keyword evidence="4 7" id="KW-0808">Transferase</keyword>
<evidence type="ECO:0000256" key="6">
    <source>
        <dbReference type="ARBA" id="ARBA00023315"/>
    </source>
</evidence>
<name>A0A1Y5T3B3_9RHOB</name>
<evidence type="ECO:0000256" key="4">
    <source>
        <dbReference type="ARBA" id="ARBA00022679"/>
    </source>
</evidence>
<gene>
    <name evidence="7" type="primary">htrB</name>
    <name evidence="7" type="ORF">ROA7023_02485</name>
</gene>
<dbReference type="GO" id="GO:0009247">
    <property type="term" value="P:glycolipid biosynthetic process"/>
    <property type="evidence" value="ECO:0007669"/>
    <property type="project" value="UniProtKB-ARBA"/>
</dbReference>
<accession>A0A1Y5T3B3</accession>
<evidence type="ECO:0000256" key="5">
    <source>
        <dbReference type="ARBA" id="ARBA00023136"/>
    </source>
</evidence>
<protein>
    <submittedName>
        <fullName evidence="7">Lipid A biosynthesis lauroyl acyltransferase</fullName>
        <ecNumber evidence="7">2.3.1.-</ecNumber>
    </submittedName>
</protein>
<keyword evidence="5" id="KW-0472">Membrane</keyword>
<dbReference type="GO" id="GO:0016746">
    <property type="term" value="F:acyltransferase activity"/>
    <property type="evidence" value="ECO:0007669"/>
    <property type="project" value="UniProtKB-KW"/>
</dbReference>
<dbReference type="InterPro" id="IPR004960">
    <property type="entry name" value="LipA_acyltrans"/>
</dbReference>
<dbReference type="EMBL" id="FWFZ01000011">
    <property type="protein sequence ID" value="SLN54951.1"/>
    <property type="molecule type" value="Genomic_DNA"/>
</dbReference>
<organism evidence="7 8">
    <name type="scientific">Roseisalinus antarcticus</name>
    <dbReference type="NCBI Taxonomy" id="254357"/>
    <lineage>
        <taxon>Bacteria</taxon>
        <taxon>Pseudomonadati</taxon>
        <taxon>Pseudomonadota</taxon>
        <taxon>Alphaproteobacteria</taxon>
        <taxon>Rhodobacterales</taxon>
        <taxon>Roseobacteraceae</taxon>
        <taxon>Roseisalinus</taxon>
    </lineage>
</organism>
<comment type="subcellular location">
    <subcellularLocation>
        <location evidence="1">Cell inner membrane</location>
    </subcellularLocation>
</comment>
<keyword evidence="8" id="KW-1185">Reference proteome</keyword>
<dbReference type="PIRSF" id="PIRSF026649">
    <property type="entry name" value="MsbB"/>
    <property type="match status" value="1"/>
</dbReference>
<dbReference type="PANTHER" id="PTHR30606:SF10">
    <property type="entry name" value="PHOSPHATIDYLINOSITOL MANNOSIDE ACYLTRANSFERASE"/>
    <property type="match status" value="1"/>
</dbReference>
<evidence type="ECO:0000313" key="8">
    <source>
        <dbReference type="Proteomes" id="UP000193900"/>
    </source>
</evidence>
<dbReference type="CDD" id="cd07984">
    <property type="entry name" value="LPLAT_LABLAT-like"/>
    <property type="match status" value="1"/>
</dbReference>
<keyword evidence="2" id="KW-1003">Cell membrane</keyword>
<keyword evidence="3" id="KW-0997">Cell inner membrane</keyword>